<evidence type="ECO:0000313" key="4">
    <source>
        <dbReference type="Proteomes" id="UP001281410"/>
    </source>
</evidence>
<feature type="compositionally biased region" description="Basic and acidic residues" evidence="1">
    <location>
        <begin position="172"/>
        <end position="192"/>
    </location>
</feature>
<feature type="compositionally biased region" description="Basic residues" evidence="1">
    <location>
        <begin position="162"/>
        <end position="171"/>
    </location>
</feature>
<keyword evidence="4" id="KW-1185">Reference proteome</keyword>
<feature type="signal peptide" evidence="2">
    <location>
        <begin position="1"/>
        <end position="20"/>
    </location>
</feature>
<reference evidence="3" key="1">
    <citation type="journal article" date="2023" name="Plant J.">
        <title>Genome sequences and population genomics provide insights into the demographic history, inbreeding, and mutation load of two 'living fossil' tree species of Dipteronia.</title>
        <authorList>
            <person name="Feng Y."/>
            <person name="Comes H.P."/>
            <person name="Chen J."/>
            <person name="Zhu S."/>
            <person name="Lu R."/>
            <person name="Zhang X."/>
            <person name="Li P."/>
            <person name="Qiu J."/>
            <person name="Olsen K.M."/>
            <person name="Qiu Y."/>
        </authorList>
    </citation>
    <scope>NUCLEOTIDE SEQUENCE</scope>
    <source>
        <strain evidence="3">NBL</strain>
    </source>
</reference>
<dbReference type="Proteomes" id="UP001281410">
    <property type="component" value="Unassembled WGS sequence"/>
</dbReference>
<evidence type="ECO:0000256" key="1">
    <source>
        <dbReference type="SAM" id="MobiDB-lite"/>
    </source>
</evidence>
<evidence type="ECO:0000256" key="2">
    <source>
        <dbReference type="SAM" id="SignalP"/>
    </source>
</evidence>
<dbReference type="AlphaFoldDB" id="A0AAE0EC99"/>
<name>A0AAE0EC99_9ROSI</name>
<accession>A0AAE0EC99</accession>
<dbReference type="EMBL" id="JANJYJ010000003">
    <property type="protein sequence ID" value="KAK3222981.1"/>
    <property type="molecule type" value="Genomic_DNA"/>
</dbReference>
<proteinExistence type="predicted"/>
<protein>
    <submittedName>
        <fullName evidence="3">Uncharacterized protein</fullName>
    </submittedName>
</protein>
<evidence type="ECO:0000313" key="3">
    <source>
        <dbReference type="EMBL" id="KAK3222981.1"/>
    </source>
</evidence>
<comment type="caution">
    <text evidence="3">The sequence shown here is derived from an EMBL/GenBank/DDBJ whole genome shotgun (WGS) entry which is preliminary data.</text>
</comment>
<organism evidence="3 4">
    <name type="scientific">Dipteronia sinensis</name>
    <dbReference type="NCBI Taxonomy" id="43782"/>
    <lineage>
        <taxon>Eukaryota</taxon>
        <taxon>Viridiplantae</taxon>
        <taxon>Streptophyta</taxon>
        <taxon>Embryophyta</taxon>
        <taxon>Tracheophyta</taxon>
        <taxon>Spermatophyta</taxon>
        <taxon>Magnoliopsida</taxon>
        <taxon>eudicotyledons</taxon>
        <taxon>Gunneridae</taxon>
        <taxon>Pentapetalae</taxon>
        <taxon>rosids</taxon>
        <taxon>malvids</taxon>
        <taxon>Sapindales</taxon>
        <taxon>Sapindaceae</taxon>
        <taxon>Hippocastanoideae</taxon>
        <taxon>Acereae</taxon>
        <taxon>Dipteronia</taxon>
    </lineage>
</organism>
<feature type="chain" id="PRO_5041936939" evidence="2">
    <location>
        <begin position="21"/>
        <end position="221"/>
    </location>
</feature>
<dbReference type="Gene3D" id="3.40.50.720">
    <property type="entry name" value="NAD(P)-binding Rossmann-like Domain"/>
    <property type="match status" value="1"/>
</dbReference>
<dbReference type="SUPFAM" id="SSF52283">
    <property type="entry name" value="Formate/glycerate dehydrogenase catalytic domain-like"/>
    <property type="match status" value="1"/>
</dbReference>
<sequence length="221" mass="25677">MAELLVSAVLPVLFETLTSGELLNFTTQEGDFPDKTHFLEAHRNTIRTVVSISTEGADAELIDKMPKLKIVSSFGVGKIFLKGIKDLVKVEEVRDFDLKNWGMFFVSLVEEPKENNLRRRRRSEDEEEAVADRKKQKQQQIGRRSRTSSRSEEEVEAAADWKKKKKRKKTGRRGDRWVDLRLEKQIGDESTDRKKKSSTAKKKKNTKRRREKEKKRKCSVV</sequence>
<feature type="compositionally biased region" description="Basic residues" evidence="1">
    <location>
        <begin position="193"/>
        <end position="221"/>
    </location>
</feature>
<feature type="region of interest" description="Disordered" evidence="1">
    <location>
        <begin position="115"/>
        <end position="221"/>
    </location>
</feature>
<gene>
    <name evidence="3" type="ORF">Dsin_010006</name>
</gene>
<keyword evidence="2" id="KW-0732">Signal</keyword>